<keyword evidence="3" id="KW-1185">Reference proteome</keyword>
<dbReference type="EMBL" id="CABHMY010000022">
    <property type="protein sequence ID" value="VUW92300.1"/>
    <property type="molecule type" value="Genomic_DNA"/>
</dbReference>
<keyword evidence="1" id="KW-1133">Transmembrane helix</keyword>
<sequence length="199" mass="23234">MCIEDEVLCALVARGWFFLLVKWLALRAGQRQGWFFFLSWFSRWWRGGCFLFWSNGFALRAGQRQGGVFRIPPPYLWTPLSPQRVKGCSPLTIPKKKSKPKNASRFAKRIFLCFSHLRLRRRFHVSAGRYRQQRGNTRCEAANRRNEKKAFSEAASFFPFRLPLRGLKGASSPFLVGPARRNRWWFSGSLLTSKENNQP</sequence>
<dbReference type="Proteomes" id="UP000406184">
    <property type="component" value="Unassembled WGS sequence"/>
</dbReference>
<accession>A0A564SCI6</accession>
<evidence type="ECO:0000313" key="3">
    <source>
        <dbReference type="Proteomes" id="UP000406184"/>
    </source>
</evidence>
<evidence type="ECO:0000256" key="1">
    <source>
        <dbReference type="SAM" id="Phobius"/>
    </source>
</evidence>
<keyword evidence="1" id="KW-0812">Transmembrane</keyword>
<keyword evidence="1" id="KW-0472">Membrane</keyword>
<name>A0A564SCI6_9FIRM</name>
<organism evidence="2 3">
    <name type="scientific">Faecalibacterium prausnitzii</name>
    <dbReference type="NCBI Taxonomy" id="853"/>
    <lineage>
        <taxon>Bacteria</taxon>
        <taxon>Bacillati</taxon>
        <taxon>Bacillota</taxon>
        <taxon>Clostridia</taxon>
        <taxon>Eubacteriales</taxon>
        <taxon>Oscillospiraceae</taxon>
        <taxon>Faecalibacterium</taxon>
    </lineage>
</organism>
<gene>
    <name evidence="2" type="ORF">FPPS064S07_01966</name>
</gene>
<feature type="transmembrane region" description="Helical" evidence="1">
    <location>
        <begin position="7"/>
        <end position="24"/>
    </location>
</feature>
<proteinExistence type="predicted"/>
<evidence type="ECO:0000313" key="2">
    <source>
        <dbReference type="EMBL" id="VUW92300.1"/>
    </source>
</evidence>
<dbReference type="AlphaFoldDB" id="A0A564SCI6"/>
<protein>
    <submittedName>
        <fullName evidence="2">Uncharacterized protein</fullName>
    </submittedName>
</protein>
<reference evidence="2 3" key="1">
    <citation type="submission" date="2019-07" db="EMBL/GenBank/DDBJ databases">
        <authorList>
            <person name="Hibberd C M."/>
            <person name="Gehrig L. J."/>
            <person name="Chang H.-W."/>
            <person name="Venkatesh S."/>
        </authorList>
    </citation>
    <scope>NUCLEOTIDE SEQUENCE [LARGE SCALE GENOMIC DNA]</scope>
    <source>
        <strain evidence="2">Faecalibacterium_prausnitzii_JG_BgPS064</strain>
    </source>
</reference>